<keyword evidence="5 6" id="KW-0472">Membrane</keyword>
<protein>
    <submittedName>
        <fullName evidence="8">ComEC/Rec2 family competence protein</fullName>
    </submittedName>
</protein>
<sequence>MEIHAESGHRLGAANPYREEPADLRLIGPALGAWGGAAAALNSPANAAIWSVAGCLAVAGVLMAPVLRRVLAGWMSGAGLRGVRERVREEGGRHVGAVGESDAAVGGGGVWRCRGAVAGVLVCAAAGIVAGGLHAAEVRRGPLPELAREFGQATVELAVRGDPRPTRSAGWGGASVAVDAEVERVLGPGGRAERVHTPVLVIAPASWRGLLPSTRVRVTARLAPGDGKIAALLRAPNGPPRITGPPTVMQRWAGGLRDGLREAAEGLAPDARALLPGLVVGDTSGVTPELRAAFESTDLMHVMAVSGSNFAIMLALLIGSPGKALLAERGGLAPRLGISLRATALLGGVLALAFVVVCRPEPSVLRAAACGLVTLLAIGTGRRRSLIPALAAAVLLLVLYAPELARSYGFLLSVLATGALLTIAPGWAAALRGRGVPARLAEMLGAAGAAQAVCAPVVAVFAARVSLVAVPCNLLAEPAVALATVAGFAALVVAPVAMPLAESLAWSAGWPTGWIASVARTGAALPGAESGWPGGWRGGALLAVVTGVAVLVARRLPRYPWAAAVLALIVLLAVMRPAPLARIVTGWPPPGWSYAMCDVGQGDATVLAAGEGTAVVIDTGPEALPVDRCLHELGVNRIPLLLLTHFHADHVGGLAGVLRGRSVGLIETTGFAEPPDQAAFVWRTAAADGVPVVPATYGERRTLGGLSWEVLWPPPAPGPVPDGPNDASVTLLVRTAAGLTLLLPGDLEPRSQRRLLRRNPGLARVDVLKVAHHGSAHQDPALLGVVRPRLALISVGRANRYGHPAPGTIAVLRAWGAAVLRTDTDGAIAVTGAGEGLRAVPRGRDP</sequence>
<feature type="transmembrane region" description="Helical" evidence="6">
    <location>
        <begin position="408"/>
        <end position="431"/>
    </location>
</feature>
<feature type="transmembrane region" description="Helical" evidence="6">
    <location>
        <begin position="299"/>
        <end position="318"/>
    </location>
</feature>
<dbReference type="InterPro" id="IPR035681">
    <property type="entry name" value="ComA-like_MBL"/>
</dbReference>
<feature type="transmembrane region" description="Helical" evidence="6">
    <location>
        <begin position="116"/>
        <end position="136"/>
    </location>
</feature>
<dbReference type="PANTHER" id="PTHR30619">
    <property type="entry name" value="DNA INTERNALIZATION/COMPETENCE PROTEIN COMEC/REC2"/>
    <property type="match status" value="1"/>
</dbReference>
<dbReference type="InterPro" id="IPR036866">
    <property type="entry name" value="RibonucZ/Hydroxyglut_hydro"/>
</dbReference>
<keyword evidence="9" id="KW-1185">Reference proteome</keyword>
<dbReference type="InterPro" id="IPR052159">
    <property type="entry name" value="Competence_DNA_uptake"/>
</dbReference>
<dbReference type="Proteomes" id="UP001595834">
    <property type="component" value="Unassembled WGS sequence"/>
</dbReference>
<evidence type="ECO:0000256" key="1">
    <source>
        <dbReference type="ARBA" id="ARBA00004651"/>
    </source>
</evidence>
<organism evidence="8 9">
    <name type="scientific">Streptomyces mauvecolor</name>
    <dbReference type="NCBI Taxonomy" id="58345"/>
    <lineage>
        <taxon>Bacteria</taxon>
        <taxon>Bacillati</taxon>
        <taxon>Actinomycetota</taxon>
        <taxon>Actinomycetes</taxon>
        <taxon>Kitasatosporales</taxon>
        <taxon>Streptomycetaceae</taxon>
        <taxon>Streptomyces</taxon>
    </lineage>
</organism>
<feature type="transmembrane region" description="Helical" evidence="6">
    <location>
        <begin position="443"/>
        <end position="467"/>
    </location>
</feature>
<reference evidence="9" key="1">
    <citation type="journal article" date="2019" name="Int. J. Syst. Evol. Microbiol.">
        <title>The Global Catalogue of Microorganisms (GCM) 10K type strain sequencing project: providing services to taxonomists for standard genome sequencing and annotation.</title>
        <authorList>
            <consortium name="The Broad Institute Genomics Platform"/>
            <consortium name="The Broad Institute Genome Sequencing Center for Infectious Disease"/>
            <person name="Wu L."/>
            <person name="Ma J."/>
        </authorList>
    </citation>
    <scope>NUCLEOTIDE SEQUENCE [LARGE SCALE GENOMIC DNA]</scope>
    <source>
        <strain evidence="9">CCM 7224</strain>
    </source>
</reference>
<keyword evidence="3 6" id="KW-0812">Transmembrane</keyword>
<dbReference type="SMART" id="SM00849">
    <property type="entry name" value="Lactamase_B"/>
    <property type="match status" value="1"/>
</dbReference>
<feature type="transmembrane region" description="Helical" evidence="6">
    <location>
        <begin position="386"/>
        <end position="402"/>
    </location>
</feature>
<evidence type="ECO:0000256" key="4">
    <source>
        <dbReference type="ARBA" id="ARBA00022989"/>
    </source>
</evidence>
<dbReference type="Gene3D" id="3.60.15.10">
    <property type="entry name" value="Ribonuclease Z/Hydroxyacylglutathione hydrolase-like"/>
    <property type="match status" value="1"/>
</dbReference>
<keyword evidence="2" id="KW-1003">Cell membrane</keyword>
<dbReference type="PANTHER" id="PTHR30619:SF1">
    <property type="entry name" value="RECOMBINATION PROTEIN 2"/>
    <property type="match status" value="1"/>
</dbReference>
<comment type="subcellular location">
    <subcellularLocation>
        <location evidence="1">Cell membrane</location>
        <topology evidence="1">Multi-pass membrane protein</topology>
    </subcellularLocation>
</comment>
<evidence type="ECO:0000256" key="3">
    <source>
        <dbReference type="ARBA" id="ARBA00022692"/>
    </source>
</evidence>
<feature type="transmembrane region" description="Helical" evidence="6">
    <location>
        <begin position="338"/>
        <end position="357"/>
    </location>
</feature>
<evidence type="ECO:0000259" key="7">
    <source>
        <dbReference type="SMART" id="SM00849"/>
    </source>
</evidence>
<evidence type="ECO:0000313" key="9">
    <source>
        <dbReference type="Proteomes" id="UP001595834"/>
    </source>
</evidence>
<accession>A0ABV9ULT3</accession>
<evidence type="ECO:0000313" key="8">
    <source>
        <dbReference type="EMBL" id="MFC4957471.1"/>
    </source>
</evidence>
<dbReference type="Pfam" id="PF03772">
    <property type="entry name" value="Competence"/>
    <property type="match status" value="1"/>
</dbReference>
<feature type="transmembrane region" description="Helical" evidence="6">
    <location>
        <begin position="479"/>
        <end position="501"/>
    </location>
</feature>
<evidence type="ECO:0000256" key="6">
    <source>
        <dbReference type="SAM" id="Phobius"/>
    </source>
</evidence>
<dbReference type="NCBIfam" id="TIGR00360">
    <property type="entry name" value="ComEC_N-term"/>
    <property type="match status" value="1"/>
</dbReference>
<dbReference type="InterPro" id="IPR004477">
    <property type="entry name" value="ComEC_N"/>
</dbReference>
<feature type="transmembrane region" description="Helical" evidence="6">
    <location>
        <begin position="559"/>
        <end position="575"/>
    </location>
</feature>
<dbReference type="EMBL" id="JBHSIZ010000016">
    <property type="protein sequence ID" value="MFC4957471.1"/>
    <property type="molecule type" value="Genomic_DNA"/>
</dbReference>
<dbReference type="SUPFAM" id="SSF56281">
    <property type="entry name" value="Metallo-hydrolase/oxidoreductase"/>
    <property type="match status" value="1"/>
</dbReference>
<dbReference type="Pfam" id="PF00753">
    <property type="entry name" value="Lactamase_B"/>
    <property type="match status" value="1"/>
</dbReference>
<evidence type="ECO:0000256" key="5">
    <source>
        <dbReference type="ARBA" id="ARBA00023136"/>
    </source>
</evidence>
<feature type="domain" description="Metallo-beta-lactamase" evidence="7">
    <location>
        <begin position="601"/>
        <end position="797"/>
    </location>
</feature>
<comment type="caution">
    <text evidence="8">The sequence shown here is derived from an EMBL/GenBank/DDBJ whole genome shotgun (WGS) entry which is preliminary data.</text>
</comment>
<evidence type="ECO:0000256" key="2">
    <source>
        <dbReference type="ARBA" id="ARBA00022475"/>
    </source>
</evidence>
<feature type="transmembrane region" description="Helical" evidence="6">
    <location>
        <begin position="47"/>
        <end position="67"/>
    </location>
</feature>
<proteinExistence type="predicted"/>
<feature type="transmembrane region" description="Helical" evidence="6">
    <location>
        <begin position="363"/>
        <end position="379"/>
    </location>
</feature>
<feature type="transmembrane region" description="Helical" evidence="6">
    <location>
        <begin position="534"/>
        <end position="552"/>
    </location>
</feature>
<dbReference type="InterPro" id="IPR001279">
    <property type="entry name" value="Metallo-B-lactamas"/>
</dbReference>
<gene>
    <name evidence="8" type="ORF">ACFPFX_14360</name>
</gene>
<dbReference type="CDD" id="cd07731">
    <property type="entry name" value="ComA-like_MBL-fold"/>
    <property type="match status" value="1"/>
</dbReference>
<keyword evidence="4 6" id="KW-1133">Transmembrane helix</keyword>
<name>A0ABV9ULT3_9ACTN</name>